<dbReference type="Gene3D" id="3.30.1390.30">
    <property type="entry name" value="Penicillin-binding protein 2a, domain 3"/>
    <property type="match status" value="1"/>
</dbReference>
<accession>A0A2M8LE13</accession>
<evidence type="ECO:0000256" key="1">
    <source>
        <dbReference type="ARBA" id="ARBA00004167"/>
    </source>
</evidence>
<dbReference type="Pfam" id="PF03717">
    <property type="entry name" value="PBP_dimer"/>
    <property type="match status" value="1"/>
</dbReference>
<evidence type="ECO:0000256" key="12">
    <source>
        <dbReference type="ARBA" id="ARBA00023316"/>
    </source>
</evidence>
<dbReference type="Proteomes" id="UP000231152">
    <property type="component" value="Unassembled WGS sequence"/>
</dbReference>
<evidence type="ECO:0000256" key="11">
    <source>
        <dbReference type="ARBA" id="ARBA00023136"/>
    </source>
</evidence>
<dbReference type="Gene3D" id="3.90.1310.10">
    <property type="entry name" value="Penicillin-binding protein 2a (Domain 2)"/>
    <property type="match status" value="1"/>
</dbReference>
<dbReference type="GO" id="GO:0006508">
    <property type="term" value="P:proteolysis"/>
    <property type="evidence" value="ECO:0007669"/>
    <property type="project" value="UniProtKB-KW"/>
</dbReference>
<evidence type="ECO:0000313" key="15">
    <source>
        <dbReference type="EMBL" id="PJE75673.1"/>
    </source>
</evidence>
<keyword evidence="11" id="KW-0472">Membrane</keyword>
<evidence type="ECO:0000259" key="13">
    <source>
        <dbReference type="Pfam" id="PF00905"/>
    </source>
</evidence>
<keyword evidence="4" id="KW-0997">Cell inner membrane</keyword>
<evidence type="ECO:0000256" key="6">
    <source>
        <dbReference type="ARBA" id="ARBA00022692"/>
    </source>
</evidence>
<dbReference type="GO" id="GO:0009252">
    <property type="term" value="P:peptidoglycan biosynthetic process"/>
    <property type="evidence" value="ECO:0007669"/>
    <property type="project" value="UniProtKB-KW"/>
</dbReference>
<evidence type="ECO:0000256" key="9">
    <source>
        <dbReference type="ARBA" id="ARBA00022984"/>
    </source>
</evidence>
<evidence type="ECO:0000256" key="10">
    <source>
        <dbReference type="ARBA" id="ARBA00022989"/>
    </source>
</evidence>
<keyword evidence="5" id="KW-0645">Protease</keyword>
<proteinExistence type="predicted"/>
<dbReference type="NCBIfam" id="TIGR03423">
    <property type="entry name" value="pbp2_mrdA"/>
    <property type="match status" value="1"/>
</dbReference>
<dbReference type="SUPFAM" id="SSF56601">
    <property type="entry name" value="beta-lactamase/transpeptidase-like"/>
    <property type="match status" value="1"/>
</dbReference>
<keyword evidence="8" id="KW-0133">Cell shape</keyword>
<dbReference type="Pfam" id="PF00905">
    <property type="entry name" value="Transpeptidase"/>
    <property type="match status" value="1"/>
</dbReference>
<dbReference type="GO" id="GO:0008658">
    <property type="term" value="F:penicillin binding"/>
    <property type="evidence" value="ECO:0007669"/>
    <property type="project" value="InterPro"/>
</dbReference>
<dbReference type="EMBL" id="PFET01000012">
    <property type="protein sequence ID" value="PJE75673.1"/>
    <property type="molecule type" value="Genomic_DNA"/>
</dbReference>
<keyword evidence="3" id="KW-1003">Cell membrane</keyword>
<dbReference type="GO" id="GO:0005886">
    <property type="term" value="C:plasma membrane"/>
    <property type="evidence" value="ECO:0007669"/>
    <property type="project" value="UniProtKB-SubCell"/>
</dbReference>
<reference evidence="15 16" key="1">
    <citation type="submission" date="2017-09" db="EMBL/GenBank/DDBJ databases">
        <title>Depth-based differentiation of microbial function through sediment-hosted aquifers and enrichment of novel symbionts in the deep terrestrial subsurface.</title>
        <authorList>
            <person name="Probst A.J."/>
            <person name="Ladd B."/>
            <person name="Jarett J.K."/>
            <person name="Geller-Mcgrath D.E."/>
            <person name="Sieber C.M."/>
            <person name="Emerson J.B."/>
            <person name="Anantharaman K."/>
            <person name="Thomas B.C."/>
            <person name="Malmstrom R."/>
            <person name="Stieglmeier M."/>
            <person name="Klingl A."/>
            <person name="Woyke T."/>
            <person name="Ryan C.M."/>
            <person name="Banfield J.F."/>
        </authorList>
    </citation>
    <scope>NUCLEOTIDE SEQUENCE [LARGE SCALE GENOMIC DNA]</scope>
    <source>
        <strain evidence="15">CG10_big_fil_rev_8_21_14_0_10_48_11</strain>
    </source>
</reference>
<feature type="domain" description="Penicillin-binding protein dimerisation" evidence="14">
    <location>
        <begin position="85"/>
        <end position="259"/>
    </location>
</feature>
<sequence>MNPFPDFDSGIPVERRKVSWVDYVDRPSLAHYVGRPLNKRQLTIAVVAVFVSLLALLFRAGTLQILNGSHYLALAEGNRIRHYTLPAPRGIVHDRYGRLLTQNVPQLSLALIPFDVPRDGTERRALFEKIAGPAQQSADALETSWGQLSTAKKNGIEPVIIRANVPTEEGQTIDLVTRSLPGVRVLTTPRRAYPNDDGSAVSLSHVVGYVADVTDKDLTTGRYAIEDVIGKSGIEAVYDETLRGSDGYKEVEVDALGAEQKKFAQVEPTPGTNSWLTIDTDLQNVAEASFKKGLARAKVTKGAVIVLDPRNGQVLTMVSEPSFDADQFTLGLSPTAYQDLLTNPDRPLFNRAIQGRYPSGSIIKPVIAAGALEEGIITPKTSFLSTGGIRVGQWFFPDWKAGGHGITNVTKALADSVNTFFYIIGGGYQDFTGLGIEKIGEYARKFGLGSPTGIDLPGEVSGLIPDPAWKQSVKGERWYIGDTYHAAIGQGDILVTPIEMAAALSVLANGGTLYRPHLLLDSAGPNPVAFPDPKVAENVVSAATIAAVRGGLRAAVTSGSARYLNSLPVAVAGKTGTAELGGDHKPHAWFTGFAPYDKPQIVVVVLLEEAGEGSTYAVPVAHDIINWWAENRYET</sequence>
<protein>
    <submittedName>
        <fullName evidence="15">Penicillin-binding protein 2</fullName>
    </submittedName>
</protein>
<keyword evidence="6" id="KW-0812">Transmembrane</keyword>
<dbReference type="PANTHER" id="PTHR30627:SF2">
    <property type="entry name" value="PEPTIDOGLYCAN D,D-TRANSPEPTIDASE MRDA"/>
    <property type="match status" value="1"/>
</dbReference>
<keyword evidence="7" id="KW-0378">Hydrolase</keyword>
<dbReference type="AlphaFoldDB" id="A0A2M8LE13"/>
<organism evidence="15 16">
    <name type="scientific">Candidatus Uhrbacteria bacterium CG10_big_fil_rev_8_21_14_0_10_48_11</name>
    <dbReference type="NCBI Taxonomy" id="1975037"/>
    <lineage>
        <taxon>Bacteria</taxon>
        <taxon>Candidatus Uhriibacteriota</taxon>
    </lineage>
</organism>
<evidence type="ECO:0000256" key="4">
    <source>
        <dbReference type="ARBA" id="ARBA00022519"/>
    </source>
</evidence>
<dbReference type="InterPro" id="IPR012338">
    <property type="entry name" value="Beta-lactam/transpept-like"/>
</dbReference>
<evidence type="ECO:0000259" key="14">
    <source>
        <dbReference type="Pfam" id="PF03717"/>
    </source>
</evidence>
<dbReference type="GO" id="GO:0071972">
    <property type="term" value="F:peptidoglycan L,D-transpeptidase activity"/>
    <property type="evidence" value="ECO:0007669"/>
    <property type="project" value="TreeGrafter"/>
</dbReference>
<keyword evidence="12" id="KW-0961">Cell wall biogenesis/degradation</keyword>
<dbReference type="Gene3D" id="3.40.710.10">
    <property type="entry name" value="DD-peptidase/beta-lactamase superfamily"/>
    <property type="match status" value="1"/>
</dbReference>
<evidence type="ECO:0000256" key="7">
    <source>
        <dbReference type="ARBA" id="ARBA00022801"/>
    </source>
</evidence>
<dbReference type="InterPro" id="IPR005311">
    <property type="entry name" value="PBP_dimer"/>
</dbReference>
<comment type="subcellular location">
    <subcellularLocation>
        <location evidence="2">Cell membrane</location>
    </subcellularLocation>
    <subcellularLocation>
        <location evidence="1">Membrane</location>
        <topology evidence="1">Single-pass membrane protein</topology>
    </subcellularLocation>
</comment>
<feature type="domain" description="Penicillin-binding protein transpeptidase" evidence="13">
    <location>
        <begin position="302"/>
        <end position="625"/>
    </location>
</feature>
<dbReference type="GO" id="GO:0008360">
    <property type="term" value="P:regulation of cell shape"/>
    <property type="evidence" value="ECO:0007669"/>
    <property type="project" value="UniProtKB-KW"/>
</dbReference>
<evidence type="ECO:0000313" key="16">
    <source>
        <dbReference type="Proteomes" id="UP000231152"/>
    </source>
</evidence>
<evidence type="ECO:0000256" key="2">
    <source>
        <dbReference type="ARBA" id="ARBA00004236"/>
    </source>
</evidence>
<keyword evidence="10" id="KW-1133">Transmembrane helix</keyword>
<evidence type="ECO:0000256" key="8">
    <source>
        <dbReference type="ARBA" id="ARBA00022960"/>
    </source>
</evidence>
<dbReference type="InterPro" id="IPR001460">
    <property type="entry name" value="PCN-bd_Tpept"/>
</dbReference>
<keyword evidence="9" id="KW-0573">Peptidoglycan synthesis</keyword>
<dbReference type="InterPro" id="IPR050515">
    <property type="entry name" value="Beta-lactam/transpept"/>
</dbReference>
<evidence type="ECO:0000256" key="3">
    <source>
        <dbReference type="ARBA" id="ARBA00022475"/>
    </source>
</evidence>
<gene>
    <name evidence="15" type="primary">mrdA</name>
    <name evidence="15" type="ORF">COV04_03680</name>
</gene>
<dbReference type="GO" id="GO:0071555">
    <property type="term" value="P:cell wall organization"/>
    <property type="evidence" value="ECO:0007669"/>
    <property type="project" value="UniProtKB-KW"/>
</dbReference>
<dbReference type="PANTHER" id="PTHR30627">
    <property type="entry name" value="PEPTIDOGLYCAN D,D-TRANSPEPTIDASE"/>
    <property type="match status" value="1"/>
</dbReference>
<dbReference type="SUPFAM" id="SSF56519">
    <property type="entry name" value="Penicillin binding protein dimerisation domain"/>
    <property type="match status" value="1"/>
</dbReference>
<evidence type="ECO:0000256" key="5">
    <source>
        <dbReference type="ARBA" id="ARBA00022670"/>
    </source>
</evidence>
<dbReference type="InterPro" id="IPR036138">
    <property type="entry name" value="PBP_dimer_sf"/>
</dbReference>
<name>A0A2M8LE13_9BACT</name>
<comment type="caution">
    <text evidence="15">The sequence shown here is derived from an EMBL/GenBank/DDBJ whole genome shotgun (WGS) entry which is preliminary data.</text>
</comment>
<dbReference type="GO" id="GO:0009002">
    <property type="term" value="F:serine-type D-Ala-D-Ala carboxypeptidase activity"/>
    <property type="evidence" value="ECO:0007669"/>
    <property type="project" value="InterPro"/>
</dbReference>
<dbReference type="InterPro" id="IPR017790">
    <property type="entry name" value="Penicillin-binding_protein_2"/>
</dbReference>